<evidence type="ECO:0000256" key="7">
    <source>
        <dbReference type="SAM" id="Phobius"/>
    </source>
</evidence>
<keyword evidence="7" id="KW-0472">Membrane</keyword>
<evidence type="ECO:0000256" key="1">
    <source>
        <dbReference type="ARBA" id="ARBA00022670"/>
    </source>
</evidence>
<keyword evidence="1 6" id="KW-0645">Protease</keyword>
<evidence type="ECO:0000256" key="5">
    <source>
        <dbReference type="ARBA" id="ARBA00023049"/>
    </source>
</evidence>
<organism evidence="9 10">
    <name type="scientific">Candidatus Collierbacteria bacterium GW2011_GWA2_46_26</name>
    <dbReference type="NCBI Taxonomy" id="1618381"/>
    <lineage>
        <taxon>Bacteria</taxon>
        <taxon>Candidatus Collieribacteriota</taxon>
    </lineage>
</organism>
<comment type="cofactor">
    <cofactor evidence="6">
        <name>Zn(2+)</name>
        <dbReference type="ChEBI" id="CHEBI:29105"/>
    </cofactor>
    <text evidence="6">Binds 1 zinc ion per subunit.</text>
</comment>
<evidence type="ECO:0000259" key="8">
    <source>
        <dbReference type="Pfam" id="PF01435"/>
    </source>
</evidence>
<proteinExistence type="inferred from homology"/>
<evidence type="ECO:0000256" key="4">
    <source>
        <dbReference type="ARBA" id="ARBA00022833"/>
    </source>
</evidence>
<dbReference type="GO" id="GO:0006508">
    <property type="term" value="P:proteolysis"/>
    <property type="evidence" value="ECO:0007669"/>
    <property type="project" value="UniProtKB-KW"/>
</dbReference>
<evidence type="ECO:0000256" key="6">
    <source>
        <dbReference type="RuleBase" id="RU003983"/>
    </source>
</evidence>
<dbReference type="InterPro" id="IPR001915">
    <property type="entry name" value="Peptidase_M48"/>
</dbReference>
<dbReference type="EMBL" id="LCMI01000006">
    <property type="protein sequence ID" value="KKU33137.1"/>
    <property type="molecule type" value="Genomic_DNA"/>
</dbReference>
<reference evidence="9 10" key="1">
    <citation type="journal article" date="2015" name="Nature">
        <title>rRNA introns, odd ribosomes, and small enigmatic genomes across a large radiation of phyla.</title>
        <authorList>
            <person name="Brown C.T."/>
            <person name="Hug L.A."/>
            <person name="Thomas B.C."/>
            <person name="Sharon I."/>
            <person name="Castelle C.J."/>
            <person name="Singh A."/>
            <person name="Wilkins M.J."/>
            <person name="Williams K.H."/>
            <person name="Banfield J.F."/>
        </authorList>
    </citation>
    <scope>NUCLEOTIDE SEQUENCE [LARGE SCALE GENOMIC DNA]</scope>
</reference>
<sequence length="200" mass="22302">MLAGIYGGDETAYAKLTRLTQLITSQININPHLTFYVYPRRGKGKNGHHNAAIFKKEGGFGLMISQITLEECSERTILGVLSHEMSHTITRNWYVVIGIIMGALMIPANTLILFIAVSIGFYSWWLFIPALIVLGLIHMFIVGLPAKIDEISADLLSVKLGYGWGQIDYLENLPAEFKIPDGIHSHVDSRVSQLKKAMYP</sequence>
<dbReference type="GO" id="GO:0046872">
    <property type="term" value="F:metal ion binding"/>
    <property type="evidence" value="ECO:0007669"/>
    <property type="project" value="UniProtKB-KW"/>
</dbReference>
<feature type="domain" description="Peptidase M48" evidence="8">
    <location>
        <begin position="56"/>
        <end position="162"/>
    </location>
</feature>
<comment type="similarity">
    <text evidence="6">Belongs to the peptidase M48 family.</text>
</comment>
<keyword evidence="4 6" id="KW-0862">Zinc</keyword>
<feature type="transmembrane region" description="Helical" evidence="7">
    <location>
        <begin position="93"/>
        <end position="116"/>
    </location>
</feature>
<evidence type="ECO:0000256" key="2">
    <source>
        <dbReference type="ARBA" id="ARBA00022723"/>
    </source>
</evidence>
<keyword evidence="3 6" id="KW-0378">Hydrolase</keyword>
<dbReference type="Proteomes" id="UP000034794">
    <property type="component" value="Unassembled WGS sequence"/>
</dbReference>
<dbReference type="GO" id="GO:0004222">
    <property type="term" value="F:metalloendopeptidase activity"/>
    <property type="evidence" value="ECO:0007669"/>
    <property type="project" value="InterPro"/>
</dbReference>
<feature type="transmembrane region" description="Helical" evidence="7">
    <location>
        <begin position="122"/>
        <end position="144"/>
    </location>
</feature>
<keyword evidence="5 6" id="KW-0482">Metalloprotease</keyword>
<dbReference type="Pfam" id="PF01435">
    <property type="entry name" value="Peptidase_M48"/>
    <property type="match status" value="1"/>
</dbReference>
<evidence type="ECO:0000313" key="9">
    <source>
        <dbReference type="EMBL" id="KKU33137.1"/>
    </source>
</evidence>
<accession>A0A0G1PKD7</accession>
<dbReference type="AlphaFoldDB" id="A0A0G1PKD7"/>
<comment type="caution">
    <text evidence="9">The sequence shown here is derived from an EMBL/GenBank/DDBJ whole genome shotgun (WGS) entry which is preliminary data.</text>
</comment>
<keyword evidence="7" id="KW-0812">Transmembrane</keyword>
<name>A0A0G1PKD7_9BACT</name>
<evidence type="ECO:0000313" key="10">
    <source>
        <dbReference type="Proteomes" id="UP000034794"/>
    </source>
</evidence>
<protein>
    <recommendedName>
        <fullName evidence="8">Peptidase M48 domain-containing protein</fullName>
    </recommendedName>
</protein>
<keyword evidence="2" id="KW-0479">Metal-binding</keyword>
<gene>
    <name evidence="9" type="ORF">UX47_C0006G0108</name>
</gene>
<evidence type="ECO:0000256" key="3">
    <source>
        <dbReference type="ARBA" id="ARBA00022801"/>
    </source>
</evidence>
<keyword evidence="7" id="KW-1133">Transmembrane helix</keyword>